<dbReference type="Pfam" id="PF07714">
    <property type="entry name" value="PK_Tyr_Ser-Thr"/>
    <property type="match status" value="1"/>
</dbReference>
<keyword evidence="3 10" id="KW-0812">Transmembrane</keyword>
<dbReference type="PANTHER" id="PTHR48056">
    <property type="entry name" value="LRR RECEPTOR-LIKE SERINE/THREONINE-PROTEIN KINASE-RELATED"/>
    <property type="match status" value="1"/>
</dbReference>
<dbReference type="InterPro" id="IPR057244">
    <property type="entry name" value="GAIN_B"/>
</dbReference>
<dbReference type="Gene3D" id="3.80.10.10">
    <property type="entry name" value="Ribonuclease Inhibitor"/>
    <property type="match status" value="5"/>
</dbReference>
<dbReference type="Proteomes" id="UP000241769">
    <property type="component" value="Unassembled WGS sequence"/>
</dbReference>
<keyword evidence="4" id="KW-0677">Repeat</keyword>
<evidence type="ECO:0000256" key="9">
    <source>
        <dbReference type="ARBA" id="ARBA00023157"/>
    </source>
</evidence>
<keyword evidence="8 10" id="KW-0472">Membrane</keyword>
<dbReference type="InterPro" id="IPR032675">
    <property type="entry name" value="LRR_dom_sf"/>
</dbReference>
<dbReference type="GO" id="GO:0005524">
    <property type="term" value="F:ATP binding"/>
    <property type="evidence" value="ECO:0007669"/>
    <property type="project" value="UniProtKB-KW"/>
</dbReference>
<feature type="domain" description="Protein kinase" evidence="11">
    <location>
        <begin position="1203"/>
        <end position="1467"/>
    </location>
</feature>
<dbReference type="InterPro" id="IPR000203">
    <property type="entry name" value="GPS"/>
</dbReference>
<dbReference type="PRINTS" id="PR00019">
    <property type="entry name" value="LEURICHRPT"/>
</dbReference>
<dbReference type="SUPFAM" id="SSF56112">
    <property type="entry name" value="Protein kinase-like (PK-like)"/>
    <property type="match status" value="1"/>
</dbReference>
<dbReference type="SMART" id="SM00364">
    <property type="entry name" value="LRR_BAC"/>
    <property type="match status" value="3"/>
</dbReference>
<organism evidence="13 14">
    <name type="scientific">Planoprotostelium fungivorum</name>
    <dbReference type="NCBI Taxonomy" id="1890364"/>
    <lineage>
        <taxon>Eukaryota</taxon>
        <taxon>Amoebozoa</taxon>
        <taxon>Evosea</taxon>
        <taxon>Variosea</taxon>
        <taxon>Cavosteliida</taxon>
        <taxon>Cavosteliaceae</taxon>
        <taxon>Planoprotostelium</taxon>
    </lineage>
</organism>
<keyword evidence="6" id="KW-0067">ATP-binding</keyword>
<dbReference type="SUPFAM" id="SSF52058">
    <property type="entry name" value="L domain-like"/>
    <property type="match status" value="2"/>
</dbReference>
<evidence type="ECO:0000256" key="10">
    <source>
        <dbReference type="SAM" id="Phobius"/>
    </source>
</evidence>
<dbReference type="OrthoDB" id="26095at2759"/>
<sequence length="1496" mass="161442">MCGGTTEEFRGNGLVNRDIPGISASTTLIFVILYICTQPVAASVASTCICYSQGQQSFSNEEDFIVSITTENFPTNSWGYRVTWSATDIVLQCNDVKQNDRQALYARPAHSQRQRKTPNPTEQNMRWLTLVVFHILVYVVLNASGQSLSQSVPVLQRFWSTLGGPSNQWNGQNPCDSSNYVGIQCAADGQHYTIFLSNLNLNGKIIDDIGSLGTLVTSISLDGNVISGSLPNSLCDLTSLFHFSASSTGLTGSIPTCIDNMKALGELFLDSNSLSGSIPSGIGSLSSLQAFTAMSNQLTGGIPTSMQGLTNLTKLMLTGNRLSGSLPSIFSTLTSLSILHLNGNQFTNDPPSSLWSMKSLTELDLSVNQLTGSIPSSIGVMTNLNLLSLNNNGFTMSIPTQLGDLTALFYLNLGYNSLSGTIPSSLLQLANLKVLNLRQNHLSGTIPNFPLLPSLTSMDVSVNSFTAFDNSASISNPQTSPLLSVSMSQNLIVGVAPLIAGNFPNLLSLDVGSNQLISGTCHTNMSAATALLMGGNNLTEIPACVLQMKNLAYLDVGFNQLKTLPTLQLPALNTLSVQSNQIHTELPDFSGISAISTLVLSSCGFTGPIHSSIYNLSSVRTLDLSSNRLNGTVGDFSSLTSLVSLYLNDNSFVGNVSTTFWSLGNLTTINLGDNNVTWGNPTVNPIKTNVQTVTLRNTNVGYVPRTLLTSKSITFLEMPNVGMTDLPDLSGMTSLSTLFLDYNRLSGTIPSFFSNMSSLQTLSLNGNAYTSGLQVFLGPRPPRNLRELRLYYNQISEEIPSTIYPNSLQNLVLANNPMGSTLKKSLGNLTQLVTLDMSVCGLQGKIPGELFALPNVTLINLRGNQLSGDLSWPARSNLQSVDLSSNELGGIVPDFSSWNDLQSIDLHNNNFSGLASPSLPSSLPPSRCLLYQVPFLGCVPIYNGCSFSSSIAACPVPTTTSIGNSIDLSDLYNSSFTLTVNQAQLPTLVSAVTVALLRQYGNFSISSQGFSLAASTFDRSTDSDILVSSLHASAAVPPSILPSAVDGNNIITTYADFLSVFIVSLFTIERNSFEDQDKSYSTYGGVVGVSVYNQLGGEISIENASERINITLGPSSKIPAGTNASCLYWVENSSKWSNRGCDLSISQGNAICSCNHLTNFSVGSLQPANLINDSPAKNISPYLIIVPVVCGVVVVLIVAVVVFLIVRRARRGKNGLLTDLTLKNTSGGEIDFTSMVHQNSKFEIWRGSYGDTTVVAIKKAKEERFHRELVMEATRLKALHHPNIIMFLNQQFSENTALLVVEWMGGGNLKKFLNKCDRLDTLILYNISLQVSKAMMYTAAQGLVHTRLCAERVMLSHDDNDIHVKVGGWSKSVTEGSPSEDSACGYYTAPEVLTEKKQRSSADVYSFGVLLWTIMADGTDFIKPGQVPQADASWDSHLVSVFHHCTRKHHEDRPSFSDVTARIHSFYSHTTTSNFADAKDQDSYGIVHFHEKKCDD</sequence>
<evidence type="ECO:0000256" key="4">
    <source>
        <dbReference type="ARBA" id="ARBA00022737"/>
    </source>
</evidence>
<dbReference type="FunFam" id="3.80.10.10:FF:000095">
    <property type="entry name" value="LRR receptor-like serine/threonine-protein kinase GSO1"/>
    <property type="match status" value="1"/>
</dbReference>
<accession>A0A2P6N121</accession>
<dbReference type="InterPro" id="IPR003591">
    <property type="entry name" value="Leu-rich_rpt_typical-subtyp"/>
</dbReference>
<keyword evidence="2" id="KW-0433">Leucine-rich repeat</keyword>
<dbReference type="GO" id="GO:0004672">
    <property type="term" value="F:protein kinase activity"/>
    <property type="evidence" value="ECO:0007669"/>
    <property type="project" value="InterPro"/>
</dbReference>
<keyword evidence="13" id="KW-0675">Receptor</keyword>
<keyword evidence="7 10" id="KW-1133">Transmembrane helix</keyword>
<dbReference type="Pfam" id="PF00560">
    <property type="entry name" value="LRR_1"/>
    <property type="match status" value="5"/>
</dbReference>
<keyword evidence="13" id="KW-0418">Kinase</keyword>
<protein>
    <submittedName>
        <fullName evidence="13">Putative LRR receptor-like serine/threonine-protein kinase</fullName>
    </submittedName>
</protein>
<evidence type="ECO:0000256" key="7">
    <source>
        <dbReference type="ARBA" id="ARBA00022989"/>
    </source>
</evidence>
<dbReference type="InterPro" id="IPR050647">
    <property type="entry name" value="Plant_LRR-RLKs"/>
</dbReference>
<name>A0A2P6N121_9EUKA</name>
<dbReference type="InterPro" id="IPR046338">
    <property type="entry name" value="GAIN_dom_sf"/>
</dbReference>
<feature type="domain" description="GAIN-B" evidence="12">
    <location>
        <begin position="1015"/>
        <end position="1170"/>
    </location>
</feature>
<dbReference type="InterPro" id="IPR011009">
    <property type="entry name" value="Kinase-like_dom_sf"/>
</dbReference>
<dbReference type="EMBL" id="MDYQ01000257">
    <property type="protein sequence ID" value="PRP77643.1"/>
    <property type="molecule type" value="Genomic_DNA"/>
</dbReference>
<dbReference type="SMART" id="SM00369">
    <property type="entry name" value="LRR_TYP"/>
    <property type="match status" value="12"/>
</dbReference>
<evidence type="ECO:0000256" key="3">
    <source>
        <dbReference type="ARBA" id="ARBA00022692"/>
    </source>
</evidence>
<dbReference type="PANTHER" id="PTHR48056:SF81">
    <property type="entry name" value="RECEPTOR PROTEIN-TYROSINE KINASE CEPR1"/>
    <property type="match status" value="1"/>
</dbReference>
<dbReference type="PROSITE" id="PS50011">
    <property type="entry name" value="PROTEIN_KINASE_DOM"/>
    <property type="match status" value="1"/>
</dbReference>
<evidence type="ECO:0000256" key="1">
    <source>
        <dbReference type="ARBA" id="ARBA00004370"/>
    </source>
</evidence>
<evidence type="ECO:0000259" key="12">
    <source>
        <dbReference type="PROSITE" id="PS50221"/>
    </source>
</evidence>
<dbReference type="PROSITE" id="PS51450">
    <property type="entry name" value="LRR"/>
    <property type="match status" value="1"/>
</dbReference>
<evidence type="ECO:0000259" key="11">
    <source>
        <dbReference type="PROSITE" id="PS50011"/>
    </source>
</evidence>
<reference evidence="13 14" key="1">
    <citation type="journal article" date="2018" name="Genome Biol. Evol.">
        <title>Multiple Roots of Fruiting Body Formation in Amoebozoa.</title>
        <authorList>
            <person name="Hillmann F."/>
            <person name="Forbes G."/>
            <person name="Novohradska S."/>
            <person name="Ferling I."/>
            <person name="Riege K."/>
            <person name="Groth M."/>
            <person name="Westermann M."/>
            <person name="Marz M."/>
            <person name="Spaller T."/>
            <person name="Winckler T."/>
            <person name="Schaap P."/>
            <person name="Glockner G."/>
        </authorList>
    </citation>
    <scope>NUCLEOTIDE SEQUENCE [LARGE SCALE GENOMIC DNA]</scope>
    <source>
        <strain evidence="13 14">Jena</strain>
    </source>
</reference>
<dbReference type="Pfam" id="PF13855">
    <property type="entry name" value="LRR_8"/>
    <property type="match status" value="1"/>
</dbReference>
<evidence type="ECO:0000256" key="8">
    <source>
        <dbReference type="ARBA" id="ARBA00023136"/>
    </source>
</evidence>
<proteinExistence type="predicted"/>
<evidence type="ECO:0000256" key="5">
    <source>
        <dbReference type="ARBA" id="ARBA00022741"/>
    </source>
</evidence>
<dbReference type="STRING" id="1890364.A0A2P6N121"/>
<dbReference type="InterPro" id="IPR001611">
    <property type="entry name" value="Leu-rich_rpt"/>
</dbReference>
<dbReference type="Gene3D" id="1.10.510.10">
    <property type="entry name" value="Transferase(Phosphotransferase) domain 1"/>
    <property type="match status" value="1"/>
</dbReference>
<dbReference type="Pfam" id="PF01825">
    <property type="entry name" value="GPS"/>
    <property type="match status" value="1"/>
</dbReference>
<gene>
    <name evidence="13" type="ORF">PROFUN_00504</name>
</gene>
<evidence type="ECO:0000256" key="2">
    <source>
        <dbReference type="ARBA" id="ARBA00022614"/>
    </source>
</evidence>
<dbReference type="PROSITE" id="PS50221">
    <property type="entry name" value="GAIN_B"/>
    <property type="match status" value="1"/>
</dbReference>
<dbReference type="Gene3D" id="2.60.220.50">
    <property type="match status" value="1"/>
</dbReference>
<keyword evidence="13" id="KW-0808">Transferase</keyword>
<dbReference type="SMART" id="SM00303">
    <property type="entry name" value="GPS"/>
    <property type="match status" value="1"/>
</dbReference>
<comment type="subcellular location">
    <subcellularLocation>
        <location evidence="1">Membrane</location>
    </subcellularLocation>
</comment>
<comment type="caution">
    <text evidence="13">The sequence shown here is derived from an EMBL/GenBank/DDBJ whole genome shotgun (WGS) entry which is preliminary data.</text>
</comment>
<dbReference type="InterPro" id="IPR001245">
    <property type="entry name" value="Ser-Thr/Tyr_kinase_cat_dom"/>
</dbReference>
<evidence type="ECO:0000256" key="6">
    <source>
        <dbReference type="ARBA" id="ARBA00022840"/>
    </source>
</evidence>
<keyword evidence="9" id="KW-1015">Disulfide bond</keyword>
<dbReference type="InParanoid" id="A0A2P6N121"/>
<evidence type="ECO:0000313" key="13">
    <source>
        <dbReference type="EMBL" id="PRP77643.1"/>
    </source>
</evidence>
<keyword evidence="5" id="KW-0547">Nucleotide-binding</keyword>
<feature type="transmembrane region" description="Helical" evidence="10">
    <location>
        <begin position="1182"/>
        <end position="1206"/>
    </location>
</feature>
<dbReference type="InterPro" id="IPR000719">
    <property type="entry name" value="Prot_kinase_dom"/>
</dbReference>
<evidence type="ECO:0000313" key="14">
    <source>
        <dbReference type="Proteomes" id="UP000241769"/>
    </source>
</evidence>
<dbReference type="SUPFAM" id="SSF52047">
    <property type="entry name" value="RNI-like"/>
    <property type="match status" value="1"/>
</dbReference>
<keyword evidence="14" id="KW-1185">Reference proteome</keyword>
<dbReference type="GO" id="GO:0016020">
    <property type="term" value="C:membrane"/>
    <property type="evidence" value="ECO:0007669"/>
    <property type="project" value="UniProtKB-SubCell"/>
</dbReference>